<dbReference type="EMBL" id="AUZY01011685">
    <property type="protein sequence ID" value="EQD33662.1"/>
    <property type="molecule type" value="Genomic_DNA"/>
</dbReference>
<feature type="domain" description="ABC transporter" evidence="7">
    <location>
        <begin position="22"/>
        <end position="95"/>
    </location>
</feature>
<evidence type="ECO:0000256" key="1">
    <source>
        <dbReference type="ARBA" id="ARBA00004370"/>
    </source>
</evidence>
<dbReference type="PANTHER" id="PTHR43297:SF14">
    <property type="entry name" value="ATPASE AAA-TYPE CORE DOMAIN-CONTAINING PROTEIN"/>
    <property type="match status" value="1"/>
</dbReference>
<dbReference type="InterPro" id="IPR003439">
    <property type="entry name" value="ABC_transporter-like_ATP-bd"/>
</dbReference>
<protein>
    <submittedName>
        <fullName evidence="8">Oligopeptide/dipeptide ABC transporter, ATPase subunit</fullName>
    </submittedName>
</protein>
<keyword evidence="6" id="KW-0472">Membrane</keyword>
<comment type="subcellular location">
    <subcellularLocation>
        <location evidence="1">Membrane</location>
    </subcellularLocation>
</comment>
<evidence type="ECO:0000256" key="4">
    <source>
        <dbReference type="ARBA" id="ARBA00022519"/>
    </source>
</evidence>
<proteinExistence type="predicted"/>
<evidence type="ECO:0000256" key="2">
    <source>
        <dbReference type="ARBA" id="ARBA00022448"/>
    </source>
</evidence>
<keyword evidence="5" id="KW-1278">Translocase</keyword>
<evidence type="ECO:0000259" key="7">
    <source>
        <dbReference type="Pfam" id="PF00005"/>
    </source>
</evidence>
<feature type="non-terminal residue" evidence="8">
    <location>
        <position position="99"/>
    </location>
</feature>
<dbReference type="PANTHER" id="PTHR43297">
    <property type="entry name" value="OLIGOPEPTIDE TRANSPORT ATP-BINDING PROTEIN APPD"/>
    <property type="match status" value="1"/>
</dbReference>
<reference evidence="8" key="2">
    <citation type="journal article" date="2014" name="ISME J.">
        <title>Microbial stratification in low pH oxic and suboxic macroscopic growths along an acid mine drainage.</title>
        <authorList>
            <person name="Mendez-Garcia C."/>
            <person name="Mesa V."/>
            <person name="Sprenger R.R."/>
            <person name="Richter M."/>
            <person name="Diez M.S."/>
            <person name="Solano J."/>
            <person name="Bargiela R."/>
            <person name="Golyshina O.V."/>
            <person name="Manteca A."/>
            <person name="Ramos J.L."/>
            <person name="Gallego J.R."/>
            <person name="Llorente I."/>
            <person name="Martins Dos Santos V.A."/>
            <person name="Jensen O.N."/>
            <person name="Pelaez A.I."/>
            <person name="Sanchez J."/>
            <person name="Ferrer M."/>
        </authorList>
    </citation>
    <scope>NUCLEOTIDE SEQUENCE</scope>
</reference>
<evidence type="ECO:0000313" key="8">
    <source>
        <dbReference type="EMBL" id="EQD33662.1"/>
    </source>
</evidence>
<keyword evidence="2" id="KW-0813">Transport</keyword>
<dbReference type="GO" id="GO:0016887">
    <property type="term" value="F:ATP hydrolysis activity"/>
    <property type="evidence" value="ECO:0007669"/>
    <property type="project" value="InterPro"/>
</dbReference>
<name>T0YPI1_9ZZZZ</name>
<dbReference type="Pfam" id="PF00005">
    <property type="entry name" value="ABC_tran"/>
    <property type="match status" value="1"/>
</dbReference>
<keyword evidence="3" id="KW-1003">Cell membrane</keyword>
<gene>
    <name evidence="8" type="ORF">B1B_17493</name>
</gene>
<dbReference type="GO" id="GO:0016020">
    <property type="term" value="C:membrane"/>
    <property type="evidence" value="ECO:0007669"/>
    <property type="project" value="UniProtKB-SubCell"/>
</dbReference>
<accession>T0YPI1</accession>
<organism evidence="8">
    <name type="scientific">mine drainage metagenome</name>
    <dbReference type="NCBI Taxonomy" id="410659"/>
    <lineage>
        <taxon>unclassified sequences</taxon>
        <taxon>metagenomes</taxon>
        <taxon>ecological metagenomes</taxon>
    </lineage>
</organism>
<comment type="caution">
    <text evidence="8">The sequence shown here is derived from an EMBL/GenBank/DDBJ whole genome shotgun (WGS) entry which is preliminary data.</text>
</comment>
<evidence type="ECO:0000256" key="5">
    <source>
        <dbReference type="ARBA" id="ARBA00022967"/>
    </source>
</evidence>
<dbReference type="GO" id="GO:0005524">
    <property type="term" value="F:ATP binding"/>
    <property type="evidence" value="ECO:0007669"/>
    <property type="project" value="InterPro"/>
</dbReference>
<dbReference type="AlphaFoldDB" id="T0YPI1"/>
<dbReference type="Gene3D" id="3.40.50.300">
    <property type="entry name" value="P-loop containing nucleotide triphosphate hydrolases"/>
    <property type="match status" value="1"/>
</dbReference>
<reference evidence="8" key="1">
    <citation type="submission" date="2013-08" db="EMBL/GenBank/DDBJ databases">
        <authorList>
            <person name="Mendez C."/>
            <person name="Richter M."/>
            <person name="Ferrer M."/>
            <person name="Sanchez J."/>
        </authorList>
    </citation>
    <scope>NUCLEOTIDE SEQUENCE</scope>
</reference>
<evidence type="ECO:0000256" key="6">
    <source>
        <dbReference type="ARBA" id="ARBA00023136"/>
    </source>
</evidence>
<dbReference type="SUPFAM" id="SSF52540">
    <property type="entry name" value="P-loop containing nucleoside triphosphate hydrolases"/>
    <property type="match status" value="1"/>
</dbReference>
<evidence type="ECO:0000256" key="3">
    <source>
        <dbReference type="ARBA" id="ARBA00022475"/>
    </source>
</evidence>
<dbReference type="InterPro" id="IPR050388">
    <property type="entry name" value="ABC_Ni/Peptide_Import"/>
</dbReference>
<sequence length="99" mass="10523">MINVSNLGVSYSTDSGVAKAITNLSLDVRDGETMGLVGESGSGKSTLGLALMRILPKNAQIVSGSMMVYGNDLMSLSRTRMRRMRGETISMVFQGAMNS</sequence>
<keyword evidence="4" id="KW-0997">Cell inner membrane</keyword>
<dbReference type="InterPro" id="IPR027417">
    <property type="entry name" value="P-loop_NTPase"/>
</dbReference>